<feature type="transmembrane region" description="Helical" evidence="1">
    <location>
        <begin position="40"/>
        <end position="61"/>
    </location>
</feature>
<feature type="transmembrane region" description="Helical" evidence="1">
    <location>
        <begin position="101"/>
        <end position="119"/>
    </location>
</feature>
<dbReference type="InterPro" id="IPR006675">
    <property type="entry name" value="HDIG_dom"/>
</dbReference>
<dbReference type="InterPro" id="IPR003607">
    <property type="entry name" value="HD/PDEase_dom"/>
</dbReference>
<evidence type="ECO:0000256" key="1">
    <source>
        <dbReference type="SAM" id="Phobius"/>
    </source>
</evidence>
<name>A0ABW1V2B3_9BACL</name>
<keyword evidence="1" id="KW-0812">Transmembrane</keyword>
<keyword evidence="4" id="KW-1185">Reference proteome</keyword>
<dbReference type="InterPro" id="IPR037522">
    <property type="entry name" value="HD_GYP_dom"/>
</dbReference>
<accession>A0ABW1V2B3</accession>
<dbReference type="EMBL" id="JBHSTE010000003">
    <property type="protein sequence ID" value="MFC6332924.1"/>
    <property type="molecule type" value="Genomic_DNA"/>
</dbReference>
<dbReference type="GO" id="GO:0016787">
    <property type="term" value="F:hydrolase activity"/>
    <property type="evidence" value="ECO:0007669"/>
    <property type="project" value="UniProtKB-KW"/>
</dbReference>
<protein>
    <submittedName>
        <fullName evidence="3">HD-GYP domain-containing protein</fullName>
        <ecNumber evidence="3">3.1.4.-</ecNumber>
    </submittedName>
</protein>
<feature type="transmembrane region" description="Helical" evidence="1">
    <location>
        <begin position="139"/>
        <end position="158"/>
    </location>
</feature>
<evidence type="ECO:0000313" key="4">
    <source>
        <dbReference type="Proteomes" id="UP001596233"/>
    </source>
</evidence>
<feature type="transmembrane region" description="Helical" evidence="1">
    <location>
        <begin position="68"/>
        <end position="89"/>
    </location>
</feature>
<dbReference type="PANTHER" id="PTHR43155">
    <property type="entry name" value="CYCLIC DI-GMP PHOSPHODIESTERASE PA4108-RELATED"/>
    <property type="match status" value="1"/>
</dbReference>
<dbReference type="Gene3D" id="1.10.3210.10">
    <property type="entry name" value="Hypothetical protein af1432"/>
    <property type="match status" value="1"/>
</dbReference>
<gene>
    <name evidence="3" type="ORF">ACFP56_09845</name>
</gene>
<dbReference type="SUPFAM" id="SSF109604">
    <property type="entry name" value="HD-domain/PDEase-like"/>
    <property type="match status" value="1"/>
</dbReference>
<keyword evidence="3" id="KW-0378">Hydrolase</keyword>
<feature type="transmembrane region" description="Helical" evidence="1">
    <location>
        <begin position="7"/>
        <end position="25"/>
    </location>
</feature>
<sequence length="476" mass="54328">MLSRGLVLLKLGLAMILPMFIYFWLDQKQGIHDALLHSSYVYMIGIVVLLSITLAVVMGIVAQRVRNIKILFVSLSYVSIGGMLIFHGLSLPRYGLALEQHFFLFAQLALLLSSCWLWLSSLSADHRLVRFLARHRMKLVPLWCLVLIMLGCLVWFLQDFDGKWQVFGHSTVRLTTLFILLFNTWTVYRHLITYIASRFSIQLAIVYSTGWINTAQVVLLSITPNHTGWWAYHVLLLLSLVLMMVVIINEYTQTESLTASVKQLYRADPDRWIQTYKTPSVNELVRQTESKDAYTAGHNYRVTVYALKLGEEMGLSSSQLKSIAIGGLVHDVGKINIPDYVLNKPGKLTDQERLLIERHPIDGYNMCKQVGFMLEELSIIRSHHEKWDGSGYPDQLAGEAIPLVARVTAVADVYDALTSSRSYRKAMSHEKAMQIIVEESGKHFDPRCVEAWKKIVEEERCFIDDMLSSHKDVMSQ</sequence>
<feature type="transmembrane region" description="Helical" evidence="1">
    <location>
        <begin position="229"/>
        <end position="248"/>
    </location>
</feature>
<dbReference type="Proteomes" id="UP001596233">
    <property type="component" value="Unassembled WGS sequence"/>
</dbReference>
<evidence type="ECO:0000259" key="2">
    <source>
        <dbReference type="PROSITE" id="PS51832"/>
    </source>
</evidence>
<dbReference type="PROSITE" id="PS51832">
    <property type="entry name" value="HD_GYP"/>
    <property type="match status" value="1"/>
</dbReference>
<dbReference type="RefSeq" id="WP_379233861.1">
    <property type="nucleotide sequence ID" value="NZ_JBHSTE010000003.1"/>
</dbReference>
<proteinExistence type="predicted"/>
<dbReference type="EC" id="3.1.4.-" evidence="3"/>
<dbReference type="NCBIfam" id="TIGR00277">
    <property type="entry name" value="HDIG"/>
    <property type="match status" value="1"/>
</dbReference>
<dbReference type="Pfam" id="PF13487">
    <property type="entry name" value="HD_5"/>
    <property type="match status" value="1"/>
</dbReference>
<dbReference type="PANTHER" id="PTHR43155:SF2">
    <property type="entry name" value="CYCLIC DI-GMP PHOSPHODIESTERASE PA4108"/>
    <property type="match status" value="1"/>
</dbReference>
<feature type="domain" description="HD-GYP" evidence="2">
    <location>
        <begin position="273"/>
        <end position="468"/>
    </location>
</feature>
<keyword evidence="1" id="KW-0472">Membrane</keyword>
<feature type="transmembrane region" description="Helical" evidence="1">
    <location>
        <begin position="200"/>
        <end position="223"/>
    </location>
</feature>
<organism evidence="3 4">
    <name type="scientific">Paenibacillus septentrionalis</name>
    <dbReference type="NCBI Taxonomy" id="429342"/>
    <lineage>
        <taxon>Bacteria</taxon>
        <taxon>Bacillati</taxon>
        <taxon>Bacillota</taxon>
        <taxon>Bacilli</taxon>
        <taxon>Bacillales</taxon>
        <taxon>Paenibacillaceae</taxon>
        <taxon>Paenibacillus</taxon>
    </lineage>
</organism>
<dbReference type="CDD" id="cd00077">
    <property type="entry name" value="HDc"/>
    <property type="match status" value="1"/>
</dbReference>
<evidence type="ECO:0000313" key="3">
    <source>
        <dbReference type="EMBL" id="MFC6332924.1"/>
    </source>
</evidence>
<comment type="caution">
    <text evidence="3">The sequence shown here is derived from an EMBL/GenBank/DDBJ whole genome shotgun (WGS) entry which is preliminary data.</text>
</comment>
<keyword evidence="1" id="KW-1133">Transmembrane helix</keyword>
<reference evidence="4" key="1">
    <citation type="journal article" date="2019" name="Int. J. Syst. Evol. Microbiol.">
        <title>The Global Catalogue of Microorganisms (GCM) 10K type strain sequencing project: providing services to taxonomists for standard genome sequencing and annotation.</title>
        <authorList>
            <consortium name="The Broad Institute Genomics Platform"/>
            <consortium name="The Broad Institute Genome Sequencing Center for Infectious Disease"/>
            <person name="Wu L."/>
            <person name="Ma J."/>
        </authorList>
    </citation>
    <scope>NUCLEOTIDE SEQUENCE [LARGE SCALE GENOMIC DNA]</scope>
    <source>
        <strain evidence="4">PCU 280</strain>
    </source>
</reference>
<dbReference type="SMART" id="SM00471">
    <property type="entry name" value="HDc"/>
    <property type="match status" value="1"/>
</dbReference>
<feature type="transmembrane region" description="Helical" evidence="1">
    <location>
        <begin position="170"/>
        <end position="188"/>
    </location>
</feature>